<comment type="caution">
    <text evidence="8">The sequence shown here is derived from an EMBL/GenBank/DDBJ whole genome shotgun (WGS) entry which is preliminary data.</text>
</comment>
<dbReference type="InterPro" id="IPR036864">
    <property type="entry name" value="Zn2-C6_fun-type_DNA-bd_sf"/>
</dbReference>
<dbReference type="PROSITE" id="PS50048">
    <property type="entry name" value="ZN2_CY6_FUNGAL_2"/>
    <property type="match status" value="1"/>
</dbReference>
<dbReference type="Proteomes" id="UP000814176">
    <property type="component" value="Unassembled WGS sequence"/>
</dbReference>
<keyword evidence="9" id="KW-1185">Reference proteome</keyword>
<evidence type="ECO:0000259" key="7">
    <source>
        <dbReference type="PROSITE" id="PS50048"/>
    </source>
</evidence>
<dbReference type="GeneID" id="72001091"/>
<dbReference type="InterPro" id="IPR001138">
    <property type="entry name" value="Zn2Cys6_DnaBD"/>
</dbReference>
<protein>
    <recommendedName>
        <fullName evidence="7">Zn(2)-C6 fungal-type domain-containing protein</fullName>
    </recommendedName>
</protein>
<dbReference type="Pfam" id="PF00172">
    <property type="entry name" value="Zn_clus"/>
    <property type="match status" value="1"/>
</dbReference>
<comment type="subcellular location">
    <subcellularLocation>
        <location evidence="1">Nucleus</location>
    </subcellularLocation>
</comment>
<dbReference type="PANTHER" id="PTHR47338">
    <property type="entry name" value="ZN(II)2CYS6 TRANSCRIPTION FACTOR (EUROFUNG)-RELATED"/>
    <property type="match status" value="1"/>
</dbReference>
<evidence type="ECO:0000256" key="4">
    <source>
        <dbReference type="ARBA" id="ARBA00023163"/>
    </source>
</evidence>
<dbReference type="SUPFAM" id="SSF57701">
    <property type="entry name" value="Zn2/Cys6 DNA-binding domain"/>
    <property type="match status" value="1"/>
</dbReference>
<dbReference type="SMART" id="SM00066">
    <property type="entry name" value="GAL4"/>
    <property type="match status" value="1"/>
</dbReference>
<feature type="compositionally biased region" description="Polar residues" evidence="6">
    <location>
        <begin position="167"/>
        <end position="197"/>
    </location>
</feature>
<dbReference type="Gene3D" id="4.10.240.10">
    <property type="entry name" value="Zn(2)-C6 fungal-type DNA-binding domain"/>
    <property type="match status" value="1"/>
</dbReference>
<keyword evidence="4" id="KW-0804">Transcription</keyword>
<feature type="region of interest" description="Disordered" evidence="6">
    <location>
        <begin position="309"/>
        <end position="328"/>
    </location>
</feature>
<evidence type="ECO:0000256" key="1">
    <source>
        <dbReference type="ARBA" id="ARBA00004123"/>
    </source>
</evidence>
<sequence>MVASSNGEVYAPYTRVPVVEEGFQSSEDGSELHSPVYDGSYTPEELPYQLGRMMPYASDAQMYMHSWDNAHYDGPDYAAQVREHHMLQGLHIPSPSLDPDLHHSFTNDLALHDPTMLGFETPGTRFHPHALTSTTDYTFGLPQSRLPDPQYHTPHDVLHDPPAGYSSHHQVSMPASNQTSQTTVAQPPKSTSPSATMTAGRPPRREASNVVIACRQCRARKIRCDSTRPVCHNCTRRNNECEYDAVPKRRGPDKRPGTRQRSCKKRSSDSAPPLKKKRKTEDDGPDPIIGRIKQDPAEVESKAHALSFGSIHESSSTSHSSSSPLDIHEHSRHYAPDMTYPRDGLSANSRHHPDSLAYATRSPDTKLFSRNGDINGGRRHHDDDYSKATFIPLSPSVEYTRKTWWDTLLREHQYCAPARRLNDILSDLNFLLTSSSYWLSFIHLPTFFRDLQDPAQRVRMQPAFIMAALAMATLMKSSEIEHGAVGRSRAIMYRDEAQSLLESACSQQLVDYTLAEAALLLALFETSCHPQYNTERASCSLQFLDRIVGVLSLTFIDRHDADVSIFSSRSAPVVYMPDNYRPPKKCCCVASPQSIPGGGEGYHPYSQIIPPWNPSWSEAEIRKEECRRLCWVALALVANHTLQCSAFHVEPMRFFLSDPANFALLFPGEAYERALGHEQLYGQSPKDSVWAVYCRSMLLWSSSIRPPDDRWSSEHRTRFTLDILAETHVVQSALDMHQCSVDSTLLDVCREFLYNTQLTATYELRRRLQDVDSAAAFDRRQAEEWLYYQEQIAKGVKAAVLQLGEAPGHLLSRRPFQVNWIATQVMICLSLWNYDRSLVHALELAKSFLIPLDVLNALWPSTVQRARRDELRQRLEEACVSARLPPPLPAELTLPPILRA</sequence>
<feature type="region of interest" description="Disordered" evidence="6">
    <location>
        <begin position="140"/>
        <end position="207"/>
    </location>
</feature>
<feature type="compositionally biased region" description="Basic and acidic residues" evidence="6">
    <location>
        <begin position="292"/>
        <end position="303"/>
    </location>
</feature>
<evidence type="ECO:0000256" key="2">
    <source>
        <dbReference type="ARBA" id="ARBA00022723"/>
    </source>
</evidence>
<dbReference type="PANTHER" id="PTHR47338:SF5">
    <property type="entry name" value="ZN(II)2CYS6 TRANSCRIPTION FACTOR (EUROFUNG)"/>
    <property type="match status" value="1"/>
</dbReference>
<keyword evidence="2" id="KW-0479">Metal-binding</keyword>
<dbReference type="InterPro" id="IPR050815">
    <property type="entry name" value="TF_fung"/>
</dbReference>
<gene>
    <name evidence="8" type="ORF">C8Q71DRAFT_704076</name>
</gene>
<dbReference type="EMBL" id="JADCUA010000006">
    <property type="protein sequence ID" value="KAH9839068.1"/>
    <property type="molecule type" value="Genomic_DNA"/>
</dbReference>
<proteinExistence type="predicted"/>
<keyword evidence="3" id="KW-0805">Transcription regulation</keyword>
<feature type="compositionally biased region" description="Basic residues" evidence="6">
    <location>
        <begin position="248"/>
        <end position="265"/>
    </location>
</feature>
<dbReference type="CDD" id="cd00067">
    <property type="entry name" value="GAL4"/>
    <property type="match status" value="1"/>
</dbReference>
<evidence type="ECO:0000256" key="6">
    <source>
        <dbReference type="SAM" id="MobiDB-lite"/>
    </source>
</evidence>
<feature type="compositionally biased region" description="Low complexity" evidence="6">
    <location>
        <begin position="309"/>
        <end position="323"/>
    </location>
</feature>
<name>A0ABQ8KLZ4_9APHY</name>
<evidence type="ECO:0000256" key="3">
    <source>
        <dbReference type="ARBA" id="ARBA00023015"/>
    </source>
</evidence>
<dbReference type="PROSITE" id="PS00463">
    <property type="entry name" value="ZN2_CY6_FUNGAL_1"/>
    <property type="match status" value="1"/>
</dbReference>
<organism evidence="8 9">
    <name type="scientific">Rhodofomes roseus</name>
    <dbReference type="NCBI Taxonomy" id="34475"/>
    <lineage>
        <taxon>Eukaryota</taxon>
        <taxon>Fungi</taxon>
        <taxon>Dikarya</taxon>
        <taxon>Basidiomycota</taxon>
        <taxon>Agaricomycotina</taxon>
        <taxon>Agaricomycetes</taxon>
        <taxon>Polyporales</taxon>
        <taxon>Rhodofomes</taxon>
    </lineage>
</organism>
<dbReference type="RefSeq" id="XP_047780823.1">
    <property type="nucleotide sequence ID" value="XM_047920359.1"/>
</dbReference>
<evidence type="ECO:0000313" key="8">
    <source>
        <dbReference type="EMBL" id="KAH9839068.1"/>
    </source>
</evidence>
<evidence type="ECO:0000256" key="5">
    <source>
        <dbReference type="ARBA" id="ARBA00023242"/>
    </source>
</evidence>
<keyword evidence="5" id="KW-0539">Nucleus</keyword>
<accession>A0ABQ8KLZ4</accession>
<evidence type="ECO:0000313" key="9">
    <source>
        <dbReference type="Proteomes" id="UP000814176"/>
    </source>
</evidence>
<reference evidence="8 9" key="1">
    <citation type="journal article" date="2021" name="Environ. Microbiol.">
        <title>Gene family expansions and transcriptome signatures uncover fungal adaptations to wood decay.</title>
        <authorList>
            <person name="Hage H."/>
            <person name="Miyauchi S."/>
            <person name="Viragh M."/>
            <person name="Drula E."/>
            <person name="Min B."/>
            <person name="Chaduli D."/>
            <person name="Navarro D."/>
            <person name="Favel A."/>
            <person name="Norest M."/>
            <person name="Lesage-Meessen L."/>
            <person name="Balint B."/>
            <person name="Merenyi Z."/>
            <person name="de Eugenio L."/>
            <person name="Morin E."/>
            <person name="Martinez A.T."/>
            <person name="Baldrian P."/>
            <person name="Stursova M."/>
            <person name="Martinez M.J."/>
            <person name="Novotny C."/>
            <person name="Magnuson J.K."/>
            <person name="Spatafora J.W."/>
            <person name="Maurice S."/>
            <person name="Pangilinan J."/>
            <person name="Andreopoulos W."/>
            <person name="LaButti K."/>
            <person name="Hundley H."/>
            <person name="Na H."/>
            <person name="Kuo A."/>
            <person name="Barry K."/>
            <person name="Lipzen A."/>
            <person name="Henrissat B."/>
            <person name="Riley R."/>
            <person name="Ahrendt S."/>
            <person name="Nagy L.G."/>
            <person name="Grigoriev I.V."/>
            <person name="Martin F."/>
            <person name="Rosso M.N."/>
        </authorList>
    </citation>
    <scope>NUCLEOTIDE SEQUENCE [LARGE SCALE GENOMIC DNA]</scope>
    <source>
        <strain evidence="8 9">CIRM-BRFM 1785</strain>
    </source>
</reference>
<feature type="domain" description="Zn(2)-C6 fungal-type" evidence="7">
    <location>
        <begin position="213"/>
        <end position="243"/>
    </location>
</feature>
<feature type="region of interest" description="Disordered" evidence="6">
    <location>
        <begin position="245"/>
        <end position="304"/>
    </location>
</feature>